<evidence type="ECO:0000313" key="2">
    <source>
        <dbReference type="Proteomes" id="UP001060215"/>
    </source>
</evidence>
<keyword evidence="2" id="KW-1185">Reference proteome</keyword>
<evidence type="ECO:0000313" key="1">
    <source>
        <dbReference type="EMBL" id="KAI8022868.1"/>
    </source>
</evidence>
<reference evidence="1 2" key="1">
    <citation type="journal article" date="2022" name="Plant J.">
        <title>Chromosome-level genome of Camellia lanceoleosa provides a valuable resource for understanding genome evolution and self-incompatibility.</title>
        <authorList>
            <person name="Gong W."/>
            <person name="Xiao S."/>
            <person name="Wang L."/>
            <person name="Liao Z."/>
            <person name="Chang Y."/>
            <person name="Mo W."/>
            <person name="Hu G."/>
            <person name="Li W."/>
            <person name="Zhao G."/>
            <person name="Zhu H."/>
            <person name="Hu X."/>
            <person name="Ji K."/>
            <person name="Xiang X."/>
            <person name="Song Q."/>
            <person name="Yuan D."/>
            <person name="Jin S."/>
            <person name="Zhang L."/>
        </authorList>
    </citation>
    <scope>NUCLEOTIDE SEQUENCE [LARGE SCALE GENOMIC DNA]</scope>
    <source>
        <strain evidence="1">SQ_2022a</strain>
    </source>
</reference>
<proteinExistence type="predicted"/>
<organism evidence="1 2">
    <name type="scientific">Camellia lanceoleosa</name>
    <dbReference type="NCBI Taxonomy" id="1840588"/>
    <lineage>
        <taxon>Eukaryota</taxon>
        <taxon>Viridiplantae</taxon>
        <taxon>Streptophyta</taxon>
        <taxon>Embryophyta</taxon>
        <taxon>Tracheophyta</taxon>
        <taxon>Spermatophyta</taxon>
        <taxon>Magnoliopsida</taxon>
        <taxon>eudicotyledons</taxon>
        <taxon>Gunneridae</taxon>
        <taxon>Pentapetalae</taxon>
        <taxon>asterids</taxon>
        <taxon>Ericales</taxon>
        <taxon>Theaceae</taxon>
        <taxon>Camellia</taxon>
    </lineage>
</organism>
<name>A0ACC0IC57_9ERIC</name>
<comment type="caution">
    <text evidence="1">The sequence shown here is derived from an EMBL/GenBank/DDBJ whole genome shotgun (WGS) entry which is preliminary data.</text>
</comment>
<dbReference type="Proteomes" id="UP001060215">
    <property type="component" value="Chromosome 6"/>
</dbReference>
<sequence length="88" mass="9861">MDNIIDSAGDVSLLHSRSIIQNAIGSDKAVAKLFNSLSKDITLDPDSSLDVVHKKVHRCFPWWQRYARWNEGGMKVVFSESGMKVAEL</sequence>
<protein>
    <submittedName>
        <fullName evidence="1">Uncharacterized protein</fullName>
    </submittedName>
</protein>
<accession>A0ACC0IC57</accession>
<gene>
    <name evidence="1" type="ORF">LOK49_LG03G00002</name>
</gene>
<dbReference type="EMBL" id="CM045763">
    <property type="protein sequence ID" value="KAI8022868.1"/>
    <property type="molecule type" value="Genomic_DNA"/>
</dbReference>